<dbReference type="AlphaFoldDB" id="A0A024P6I6"/>
<proteinExistence type="predicted"/>
<evidence type="ECO:0008006" key="3">
    <source>
        <dbReference type="Google" id="ProtNLM"/>
    </source>
</evidence>
<comment type="caution">
    <text evidence="1">The sequence shown here is derived from an EMBL/GenBank/DDBJ whole genome shotgun (WGS) entry which is preliminary data.</text>
</comment>
<keyword evidence="2" id="KW-1185">Reference proteome</keyword>
<dbReference type="RefSeq" id="WP_035508954.1">
    <property type="nucleotide sequence ID" value="NZ_CCDH010000001.1"/>
</dbReference>
<dbReference type="Pfam" id="PF06475">
    <property type="entry name" value="Glycolipid_bind"/>
    <property type="match status" value="1"/>
</dbReference>
<dbReference type="EMBL" id="CCDI010000003">
    <property type="protein sequence ID" value="CDQ24246.1"/>
    <property type="molecule type" value="Genomic_DNA"/>
</dbReference>
<sequence>MEQRVIWGHGDSAGAEHLTLKKLSGHMEVRGTVLLVEQGVPHHLTYDMKLGLDWKTKKIKIYQEGVPEPFIVQAEKQDKWWVNGSYNENLDGATNIDLTITPFTNTLPINRVSWKTGESRTFKMVYIDVLRREVLPLLQVYTYLGDNEGQRIFQYRCREFETALVVNEQGWVVEYPGVFNLHALYTTKGHDLKDHTSSLSAHASAMDRSYF</sequence>
<dbReference type="InterPro" id="IPR009467">
    <property type="entry name" value="Glycolipid-bd_prot_put"/>
</dbReference>
<organism evidence="1 2">
    <name type="scientific">Halobacillus karajensis</name>
    <dbReference type="NCBI Taxonomy" id="195088"/>
    <lineage>
        <taxon>Bacteria</taxon>
        <taxon>Bacillati</taxon>
        <taxon>Bacillota</taxon>
        <taxon>Bacilli</taxon>
        <taxon>Bacillales</taxon>
        <taxon>Bacillaceae</taxon>
        <taxon>Halobacillus</taxon>
    </lineage>
</organism>
<reference evidence="1 2" key="2">
    <citation type="submission" date="2014-05" db="EMBL/GenBank/DDBJ databases">
        <title>Draft genome sequence of Halobacillus karajensis HK-03.</title>
        <authorList>
            <person name="Khelaifia S."/>
            <person name="Croce O."/>
            <person name="Lagier J.C."/>
            <person name="Raoult D."/>
        </authorList>
    </citation>
    <scope>NUCLEOTIDE SEQUENCE [LARGE SCALE GENOMIC DNA]</scope>
    <source>
        <strain evidence="1 2">HD-03</strain>
    </source>
</reference>
<gene>
    <name evidence="1" type="ORF">BN983_02518</name>
</gene>
<evidence type="ECO:0000313" key="2">
    <source>
        <dbReference type="Proteomes" id="UP000028868"/>
    </source>
</evidence>
<name>A0A024P6I6_9BACI</name>
<dbReference type="Proteomes" id="UP000028868">
    <property type="component" value="Unassembled WGS sequence"/>
</dbReference>
<dbReference type="OrthoDB" id="9814791at2"/>
<reference evidence="2" key="1">
    <citation type="submission" date="2014-03" db="EMBL/GenBank/DDBJ databases">
        <authorList>
            <person name="Urmite Genomes U."/>
        </authorList>
    </citation>
    <scope>NUCLEOTIDE SEQUENCE [LARGE SCALE GENOMIC DNA]</scope>
    <source>
        <strain evidence="2">HD-03</strain>
    </source>
</reference>
<evidence type="ECO:0000313" key="1">
    <source>
        <dbReference type="EMBL" id="CDQ24246.1"/>
    </source>
</evidence>
<accession>A0A024P6I6</accession>
<protein>
    <recommendedName>
        <fullName evidence="3">Glycolipid-binding protein</fullName>
    </recommendedName>
</protein>
<dbReference type="SUPFAM" id="SSF159275">
    <property type="entry name" value="PA1994-like"/>
    <property type="match status" value="1"/>
</dbReference>